<dbReference type="RefSeq" id="WP_045671447.1">
    <property type="nucleotide sequence ID" value="NZ_CP011058.1"/>
</dbReference>
<dbReference type="OrthoDB" id="112317at2"/>
<accession>A0A0D5NKZ1</accession>
<evidence type="ECO:0000256" key="2">
    <source>
        <dbReference type="ARBA" id="ARBA00023002"/>
    </source>
</evidence>
<dbReference type="GO" id="GO:0016616">
    <property type="term" value="F:oxidoreductase activity, acting on the CH-OH group of donors, NAD or NADP as acceptor"/>
    <property type="evidence" value="ECO:0007669"/>
    <property type="project" value="TreeGrafter"/>
</dbReference>
<evidence type="ECO:0000256" key="1">
    <source>
        <dbReference type="ARBA" id="ARBA00006484"/>
    </source>
</evidence>
<keyword evidence="2" id="KW-0560">Oxidoreductase</keyword>
<dbReference type="Pfam" id="PF13561">
    <property type="entry name" value="adh_short_C2"/>
    <property type="match status" value="1"/>
</dbReference>
<dbReference type="FunFam" id="3.40.50.720:FF:000084">
    <property type="entry name" value="Short-chain dehydrogenase reductase"/>
    <property type="match status" value="1"/>
</dbReference>
<dbReference type="InterPro" id="IPR036291">
    <property type="entry name" value="NAD(P)-bd_dom_sf"/>
</dbReference>
<dbReference type="PATRIC" id="fig|1126833.4.peg.3838"/>
<dbReference type="SUPFAM" id="SSF51735">
    <property type="entry name" value="NAD(P)-binding Rossmann-fold domains"/>
    <property type="match status" value="1"/>
</dbReference>
<evidence type="ECO:0000313" key="3">
    <source>
        <dbReference type="EMBL" id="AJY76019.1"/>
    </source>
</evidence>
<comment type="similarity">
    <text evidence="1">Belongs to the short-chain dehydrogenases/reductases (SDR) family.</text>
</comment>
<gene>
    <name evidence="3" type="ORF">VN24_17475</name>
</gene>
<dbReference type="PRINTS" id="PR00080">
    <property type="entry name" value="SDRFAMILY"/>
</dbReference>
<keyword evidence="4" id="KW-1185">Reference proteome</keyword>
<dbReference type="EMBL" id="CP011058">
    <property type="protein sequence ID" value="AJY76019.1"/>
    <property type="molecule type" value="Genomic_DNA"/>
</dbReference>
<organism evidence="3 4">
    <name type="scientific">Paenibacillus beijingensis</name>
    <dbReference type="NCBI Taxonomy" id="1126833"/>
    <lineage>
        <taxon>Bacteria</taxon>
        <taxon>Bacillati</taxon>
        <taxon>Bacillota</taxon>
        <taxon>Bacilli</taxon>
        <taxon>Bacillales</taxon>
        <taxon>Paenibacillaceae</taxon>
        <taxon>Paenibacillus</taxon>
    </lineage>
</organism>
<dbReference type="STRING" id="1126833.VN24_17475"/>
<evidence type="ECO:0008006" key="5">
    <source>
        <dbReference type="Google" id="ProtNLM"/>
    </source>
</evidence>
<dbReference type="NCBIfam" id="NF005559">
    <property type="entry name" value="PRK07231.1"/>
    <property type="match status" value="1"/>
</dbReference>
<sequence>MKFDNKVVIVTGGGSGNGRSIALRFLEEGAKVVVADLNLDGANETVAMASAGSKALALKADVTNKRDVEQMIASAVEAFGTLDILVNNAGIVAFTPFLELSEEEWDKVHDVNLKAPFLCSQAAAKVMIDGKTQGRIINITSVEAHRIVSSSGHCQPHYNSSKGGLNLLTKAVALELAPYGITVNSVAPGVVATPFTENGLKNPEIKKWVLDRIPVGRIAATEDIANAVLFLAMPESEYITGSTIFVDGGWTIA</sequence>
<dbReference type="Proteomes" id="UP000032633">
    <property type="component" value="Chromosome"/>
</dbReference>
<dbReference type="PANTHER" id="PTHR42760">
    <property type="entry name" value="SHORT-CHAIN DEHYDROGENASES/REDUCTASES FAMILY MEMBER"/>
    <property type="match status" value="1"/>
</dbReference>
<dbReference type="AlphaFoldDB" id="A0A0D5NKZ1"/>
<protein>
    <recommendedName>
        <fullName evidence="5">Short-chain dehydrogenase</fullName>
    </recommendedName>
</protein>
<reference evidence="4" key="2">
    <citation type="submission" date="2015-03" db="EMBL/GenBank/DDBJ databases">
        <title>Genome sequence of Paenibacillus beijingensis strain DSM 24997T.</title>
        <authorList>
            <person name="Kwak Y."/>
            <person name="Shin J.-H."/>
        </authorList>
    </citation>
    <scope>NUCLEOTIDE SEQUENCE [LARGE SCALE GENOMIC DNA]</scope>
    <source>
        <strain evidence="4">DSM 24997</strain>
    </source>
</reference>
<name>A0A0D5NKZ1_9BACL</name>
<dbReference type="KEGG" id="pbj:VN24_17475"/>
<reference evidence="3 4" key="1">
    <citation type="journal article" date="2015" name="J. Biotechnol.">
        <title>Complete genome sequence of Paenibacillus beijingensis 7188(T) (=DSM 24997(T)), a novel rhizobacterium from jujube garden soil.</title>
        <authorList>
            <person name="Kwak Y."/>
            <person name="Shin J.H."/>
        </authorList>
    </citation>
    <scope>NUCLEOTIDE SEQUENCE [LARGE SCALE GENOMIC DNA]</scope>
    <source>
        <strain evidence="3 4">DSM 24997</strain>
    </source>
</reference>
<dbReference type="HOGENOM" id="CLU_010194_1_3_9"/>
<proteinExistence type="inferred from homology"/>
<dbReference type="PRINTS" id="PR00081">
    <property type="entry name" value="GDHRDH"/>
</dbReference>
<dbReference type="InterPro" id="IPR002347">
    <property type="entry name" value="SDR_fam"/>
</dbReference>
<dbReference type="Gene3D" id="3.40.50.720">
    <property type="entry name" value="NAD(P)-binding Rossmann-like Domain"/>
    <property type="match status" value="1"/>
</dbReference>
<evidence type="ECO:0000313" key="4">
    <source>
        <dbReference type="Proteomes" id="UP000032633"/>
    </source>
</evidence>
<dbReference type="GO" id="GO:0008206">
    <property type="term" value="P:bile acid metabolic process"/>
    <property type="evidence" value="ECO:0007669"/>
    <property type="project" value="UniProtKB-ARBA"/>
</dbReference>